<feature type="signal peptide" evidence="1">
    <location>
        <begin position="1"/>
        <end position="24"/>
    </location>
</feature>
<dbReference type="InterPro" id="IPR011990">
    <property type="entry name" value="TPR-like_helical_dom_sf"/>
</dbReference>
<dbReference type="SUPFAM" id="SSF48452">
    <property type="entry name" value="TPR-like"/>
    <property type="match status" value="1"/>
</dbReference>
<dbReference type="Gene3D" id="1.25.40.10">
    <property type="entry name" value="Tetratricopeptide repeat domain"/>
    <property type="match status" value="2"/>
</dbReference>
<accession>A0A7S4KMK0</accession>
<reference evidence="2" key="1">
    <citation type="submission" date="2021-01" db="EMBL/GenBank/DDBJ databases">
        <authorList>
            <person name="Corre E."/>
            <person name="Pelletier E."/>
            <person name="Niang G."/>
            <person name="Scheremetjew M."/>
            <person name="Finn R."/>
            <person name="Kale V."/>
            <person name="Holt S."/>
            <person name="Cochrane G."/>
            <person name="Meng A."/>
            <person name="Brown T."/>
            <person name="Cohen L."/>
        </authorList>
    </citation>
    <scope>NUCLEOTIDE SEQUENCE</scope>
    <source>
        <strain evidence="2">CCMP 2712</strain>
    </source>
</reference>
<dbReference type="InterPro" id="IPR019734">
    <property type="entry name" value="TPR_rpt"/>
</dbReference>
<dbReference type="PANTHER" id="PTHR44216:SF3">
    <property type="entry name" value="PROTEIN O-MANNOSYL-TRANSFERASE TMTC2"/>
    <property type="match status" value="1"/>
</dbReference>
<evidence type="ECO:0000313" key="2">
    <source>
        <dbReference type="EMBL" id="CAE2299749.1"/>
    </source>
</evidence>
<evidence type="ECO:0000256" key="1">
    <source>
        <dbReference type="SAM" id="SignalP"/>
    </source>
</evidence>
<dbReference type="AlphaFoldDB" id="A0A7S4KMK0"/>
<dbReference type="EMBL" id="HBKN01019366">
    <property type="protein sequence ID" value="CAE2299749.1"/>
    <property type="molecule type" value="Transcribed_RNA"/>
</dbReference>
<proteinExistence type="predicted"/>
<protein>
    <submittedName>
        <fullName evidence="2">Uncharacterized protein</fullName>
    </submittedName>
</protein>
<organism evidence="2">
    <name type="scientific">Guillardia theta</name>
    <name type="common">Cryptophyte</name>
    <name type="synonym">Cryptomonas phi</name>
    <dbReference type="NCBI Taxonomy" id="55529"/>
    <lineage>
        <taxon>Eukaryota</taxon>
        <taxon>Cryptophyceae</taxon>
        <taxon>Pyrenomonadales</taxon>
        <taxon>Geminigeraceae</taxon>
        <taxon>Guillardia</taxon>
    </lineage>
</organism>
<feature type="chain" id="PRO_5031461548" evidence="1">
    <location>
        <begin position="25"/>
        <end position="363"/>
    </location>
</feature>
<dbReference type="Pfam" id="PF13181">
    <property type="entry name" value="TPR_8"/>
    <property type="match status" value="1"/>
</dbReference>
<dbReference type="PANTHER" id="PTHR44216">
    <property type="entry name" value="PROTEIN O-MANNOSYL-TRANSFERASE TMTC2"/>
    <property type="match status" value="1"/>
</dbReference>
<name>A0A7S4KMK0_GUITH</name>
<dbReference type="InterPro" id="IPR052384">
    <property type="entry name" value="TMTC_O-mannosyltransferase"/>
</dbReference>
<sequence>MAMLRLSELVKILLLLSLPAVAWQGATVEAGAAQLMEERRAMAGTAPRERRRSYRARRAVLRLKGGRPDDVEMLYWKSLKETSHWNRAAGVLEHQVTVDDESVQELAVKLGQLAGNQSGLSLKERSQLNDQDLFNLAKRLHINKNEHRAAETLYRMCIRENPYHVGALCNYGVLLEEFKQDAKSSESLFRFAHEISPLSAPVKHSLAQSLQIQGRVEEAGRMYEEALQADEDFLPTLKQYSAFLVLTGGNFSRAEELFLLALESDPQDLKTFFQFIFLASMRGESVGPKARKILNEKGEEGRPALKLLDTFEKTNGQNMFNMMDFLQNSSTHKKDSGMSWNMGNQLKMVERVMMNGGEEEEAE</sequence>
<gene>
    <name evidence="2" type="ORF">GTHE00462_LOCUS15270</name>
</gene>
<keyword evidence="1" id="KW-0732">Signal</keyword>